<accession>A0A9W6KZE4</accession>
<comment type="caution">
    <text evidence="1">The sequence shown here is derived from an EMBL/GenBank/DDBJ whole genome shotgun (WGS) entry which is preliminary data.</text>
</comment>
<proteinExistence type="predicted"/>
<gene>
    <name evidence="1" type="ORF">GCM10017581_100200</name>
</gene>
<reference evidence="1" key="2">
    <citation type="submission" date="2023-01" db="EMBL/GenBank/DDBJ databases">
        <authorList>
            <person name="Sun Q."/>
            <person name="Evtushenko L."/>
        </authorList>
    </citation>
    <scope>NUCLEOTIDE SEQUENCE</scope>
    <source>
        <strain evidence="1">VKM Ac-1321</strain>
    </source>
</reference>
<organism evidence="1 2">
    <name type="scientific">Dactylosporangium matsuzakiense</name>
    <dbReference type="NCBI Taxonomy" id="53360"/>
    <lineage>
        <taxon>Bacteria</taxon>
        <taxon>Bacillati</taxon>
        <taxon>Actinomycetota</taxon>
        <taxon>Actinomycetes</taxon>
        <taxon>Micromonosporales</taxon>
        <taxon>Micromonosporaceae</taxon>
        <taxon>Dactylosporangium</taxon>
    </lineage>
</organism>
<protein>
    <submittedName>
        <fullName evidence="1">Uncharacterized protein</fullName>
    </submittedName>
</protein>
<dbReference type="RefSeq" id="WP_261963525.1">
    <property type="nucleotide sequence ID" value="NZ_BAAAXA010000003.1"/>
</dbReference>
<dbReference type="AlphaFoldDB" id="A0A9W6KZE4"/>
<sequence length="51" mass="4909">MRHKRGLTLCTNVQYAQTHSGPVGGAAAVPDAGAASAATGLAASSKQSVAA</sequence>
<name>A0A9W6KZE4_9ACTN</name>
<reference evidence="1" key="1">
    <citation type="journal article" date="2014" name="Int. J. Syst. Evol. Microbiol.">
        <title>Complete genome sequence of Corynebacterium casei LMG S-19264T (=DSM 44701T), isolated from a smear-ripened cheese.</title>
        <authorList>
            <consortium name="US DOE Joint Genome Institute (JGI-PGF)"/>
            <person name="Walter F."/>
            <person name="Albersmeier A."/>
            <person name="Kalinowski J."/>
            <person name="Ruckert C."/>
        </authorList>
    </citation>
    <scope>NUCLEOTIDE SEQUENCE</scope>
    <source>
        <strain evidence="1">VKM Ac-1321</strain>
    </source>
</reference>
<evidence type="ECO:0000313" key="1">
    <source>
        <dbReference type="EMBL" id="GLL08259.1"/>
    </source>
</evidence>
<dbReference type="EMBL" id="BSFP01000135">
    <property type="protein sequence ID" value="GLL08259.1"/>
    <property type="molecule type" value="Genomic_DNA"/>
</dbReference>
<keyword evidence="2" id="KW-1185">Reference proteome</keyword>
<evidence type="ECO:0000313" key="2">
    <source>
        <dbReference type="Proteomes" id="UP001143480"/>
    </source>
</evidence>
<dbReference type="Proteomes" id="UP001143480">
    <property type="component" value="Unassembled WGS sequence"/>
</dbReference>